<dbReference type="Gene3D" id="3.40.50.720">
    <property type="entry name" value="NAD(P)-binding Rossmann-like Domain"/>
    <property type="match status" value="1"/>
</dbReference>
<evidence type="ECO:0000313" key="3">
    <source>
        <dbReference type="Proteomes" id="UP001566132"/>
    </source>
</evidence>
<dbReference type="EMBL" id="JBDJPC010000004">
    <property type="protein sequence ID" value="KAL1505366.1"/>
    <property type="molecule type" value="Genomic_DNA"/>
</dbReference>
<accession>A0ABD1EWZ6</accession>
<dbReference type="PRINTS" id="PR00081">
    <property type="entry name" value="GDHRDH"/>
</dbReference>
<keyword evidence="3" id="KW-1185">Reference proteome</keyword>
<dbReference type="PANTHER" id="PTHR43157">
    <property type="entry name" value="PHOSPHATIDYLINOSITOL-GLYCAN BIOSYNTHESIS CLASS F PROTEIN-RELATED"/>
    <property type="match status" value="1"/>
</dbReference>
<dbReference type="AlphaFoldDB" id="A0ABD1EWZ6"/>
<comment type="caution">
    <text evidence="2">The sequence shown here is derived from an EMBL/GenBank/DDBJ whole genome shotgun (WGS) entry which is preliminary data.</text>
</comment>
<dbReference type="GO" id="GO:0016491">
    <property type="term" value="F:oxidoreductase activity"/>
    <property type="evidence" value="ECO:0007669"/>
    <property type="project" value="UniProtKB-KW"/>
</dbReference>
<sequence length="354" mass="39644">MFLAIGCLMVICAATIAIIKSKKPLKLIILEAKYEILFNAIGSKYMIQDVFMRKRNTTELPMKSGNVAVITGGTRGIGLEVIKLLLKCDVTVIVGCRNVQQGENLLSKFREDGIKTGSIEVYLLDISVLESVRNFAKEVAKKHDKINYLINNAGIMFGPWAESRDGYESQFSTNYLGHFLLTHLLLPQLKKGGTNSSHSRVVNVSSCAHVIGKINFTDINFRSQYYVPGEAYAQSKLAQILFSNFLNRLMVNENEPVQFHSVHPGLVNTDLFNDTNLKTIVPWLPSLLFKNPEQGAYPVIHACLSESLEGKGGTYINNCVEYQPSDQALDVELQEKLFNFTKKLLNIEKFSRNV</sequence>
<dbReference type="Proteomes" id="UP001566132">
    <property type="component" value="Unassembled WGS sequence"/>
</dbReference>
<dbReference type="SUPFAM" id="SSF51735">
    <property type="entry name" value="NAD(P)-binding Rossmann-fold domains"/>
    <property type="match status" value="1"/>
</dbReference>
<protein>
    <submittedName>
        <fullName evidence="2">Uncharacterized protein</fullName>
    </submittedName>
</protein>
<dbReference type="InterPro" id="IPR002347">
    <property type="entry name" value="SDR_fam"/>
</dbReference>
<evidence type="ECO:0000313" key="2">
    <source>
        <dbReference type="EMBL" id="KAL1505366.1"/>
    </source>
</evidence>
<keyword evidence="1" id="KW-0560">Oxidoreductase</keyword>
<evidence type="ECO:0000256" key="1">
    <source>
        <dbReference type="ARBA" id="ARBA00023002"/>
    </source>
</evidence>
<dbReference type="Pfam" id="PF00106">
    <property type="entry name" value="adh_short"/>
    <property type="match status" value="1"/>
</dbReference>
<organism evidence="2 3">
    <name type="scientific">Hypothenemus hampei</name>
    <name type="common">Coffee berry borer</name>
    <dbReference type="NCBI Taxonomy" id="57062"/>
    <lineage>
        <taxon>Eukaryota</taxon>
        <taxon>Metazoa</taxon>
        <taxon>Ecdysozoa</taxon>
        <taxon>Arthropoda</taxon>
        <taxon>Hexapoda</taxon>
        <taxon>Insecta</taxon>
        <taxon>Pterygota</taxon>
        <taxon>Neoptera</taxon>
        <taxon>Endopterygota</taxon>
        <taxon>Coleoptera</taxon>
        <taxon>Polyphaga</taxon>
        <taxon>Cucujiformia</taxon>
        <taxon>Curculionidae</taxon>
        <taxon>Scolytinae</taxon>
        <taxon>Hypothenemus</taxon>
    </lineage>
</organism>
<reference evidence="2 3" key="1">
    <citation type="submission" date="2024-05" db="EMBL/GenBank/DDBJ databases">
        <title>Genetic variation in Jamaican populations of the coffee berry borer (Hypothenemus hampei).</title>
        <authorList>
            <person name="Errbii M."/>
            <person name="Myrie A."/>
        </authorList>
    </citation>
    <scope>NUCLEOTIDE SEQUENCE [LARGE SCALE GENOMIC DNA]</scope>
    <source>
        <strain evidence="2">JA-Hopewell-2020-01-JO</strain>
        <tissue evidence="2">Whole body</tissue>
    </source>
</reference>
<dbReference type="InterPro" id="IPR036291">
    <property type="entry name" value="NAD(P)-bd_dom_sf"/>
</dbReference>
<dbReference type="PANTHER" id="PTHR43157:SF31">
    <property type="entry name" value="PHOSPHATIDYLINOSITOL-GLYCAN BIOSYNTHESIS CLASS F PROTEIN"/>
    <property type="match status" value="1"/>
</dbReference>
<name>A0ABD1EWZ6_HYPHA</name>
<gene>
    <name evidence="2" type="ORF">ABEB36_004950</name>
</gene>
<proteinExistence type="predicted"/>